<evidence type="ECO:0000259" key="9">
    <source>
        <dbReference type="Pfam" id="PF23763"/>
    </source>
</evidence>
<dbReference type="InterPro" id="IPR039448">
    <property type="entry name" value="Beta_helix"/>
</dbReference>
<evidence type="ECO:0000256" key="2">
    <source>
        <dbReference type="ARBA" id="ARBA00001271"/>
    </source>
</evidence>
<evidence type="ECO:0000256" key="6">
    <source>
        <dbReference type="ARBA" id="ARBA00023295"/>
    </source>
</evidence>
<feature type="domain" description="GLAA-B beta-barrel" evidence="9">
    <location>
        <begin position="137"/>
        <end position="231"/>
    </location>
</feature>
<dbReference type="Pfam" id="PF23764">
    <property type="entry name" value="Beta-barrel_GLAA-B_II"/>
    <property type="match status" value="1"/>
</dbReference>
<reference evidence="11 12" key="1">
    <citation type="submission" date="2024-02" db="EMBL/GenBank/DDBJ databases">
        <title>A Gaetbulibacter species isolated from tidal flats and genomic insights of their niches.</title>
        <authorList>
            <person name="Ye Y."/>
        </authorList>
    </citation>
    <scope>NUCLEOTIDE SEQUENCE [LARGE SCALE GENOMIC DNA]</scope>
    <source>
        <strain evidence="11 12">KEM-8</strain>
    </source>
</reference>
<dbReference type="InterPro" id="IPR011050">
    <property type="entry name" value="Pectin_lyase_fold/virulence"/>
</dbReference>
<dbReference type="InterPro" id="IPR056441">
    <property type="entry name" value="Beta-barrel_GLAA-B_II"/>
</dbReference>
<dbReference type="RefSeq" id="WP_395436464.1">
    <property type="nucleotide sequence ID" value="NZ_JBAWKC010000001.1"/>
</dbReference>
<comment type="caution">
    <text evidence="11">The sequence shown here is derived from an EMBL/GenBank/DDBJ whole genome shotgun (WGS) entry which is preliminary data.</text>
</comment>
<protein>
    <submittedName>
        <fullName evidence="11">Right-handed parallel beta-helix repeat-containing protein</fullName>
    </submittedName>
</protein>
<feature type="domain" description="Right handed beta helix" evidence="8">
    <location>
        <begin position="415"/>
        <end position="596"/>
    </location>
</feature>
<evidence type="ECO:0000259" key="8">
    <source>
        <dbReference type="Pfam" id="PF13229"/>
    </source>
</evidence>
<dbReference type="EMBL" id="JBAWKC010000001">
    <property type="protein sequence ID" value="MFH6767186.1"/>
    <property type="molecule type" value="Genomic_DNA"/>
</dbReference>
<organism evidence="11 12">
    <name type="scientific">Gaetbulibacter aquiaggeris</name>
    <dbReference type="NCBI Taxonomy" id="1735373"/>
    <lineage>
        <taxon>Bacteria</taxon>
        <taxon>Pseudomonadati</taxon>
        <taxon>Bacteroidota</taxon>
        <taxon>Flavobacteriia</taxon>
        <taxon>Flavobacteriales</taxon>
        <taxon>Flavobacteriaceae</taxon>
        <taxon>Gaetbulibacter</taxon>
    </lineage>
</organism>
<keyword evidence="12" id="KW-1185">Reference proteome</keyword>
<evidence type="ECO:0000256" key="7">
    <source>
        <dbReference type="SAM" id="SignalP"/>
    </source>
</evidence>
<dbReference type="InterPro" id="IPR057275">
    <property type="entry name" value="Beta-barrel_GLAA-B_I"/>
</dbReference>
<gene>
    <name evidence="11" type="ORF">V8G56_00440</name>
</gene>
<accession>A0ABW7MK36</accession>
<dbReference type="Pfam" id="PF23763">
    <property type="entry name" value="Beta-barrel_GLAA-B_I"/>
    <property type="match status" value="1"/>
</dbReference>
<evidence type="ECO:0000256" key="4">
    <source>
        <dbReference type="ARBA" id="ARBA00022737"/>
    </source>
</evidence>
<sequence length="601" mass="68217">MKKITMILAIIAVSATLGMAKTSDPIIIKPVDGDMTPIIIKILDDVDTKDIQLVFEKGVYRFLPDYALGKYLEITNHGNGYKRIIFNFNKFRSVSIEGNGSEFIFHGQAMPFLFEDCESIKVSDLVIDWDIPFTFLGEVVAVNEEEGWRDIKPLKDGFSWEIRNGQLEFPNIDGFSYSYPGSTLAFDATEKRPVHGAWDIDSKPRWVEKLPNANLRFHERLKHYPPIGSLLSSKGDREHDRYAPAFDFKTSSNIYLDGIVIHHALGMGFLFERSENIRLINSGIYLRVGTNRVISTTADATHFCNCKGSILIENCRFENMLDDGTNVHGTYVEVDEVIDNSTLRTKLMHFEQRGFEFAAPGDEVWFIIQPSPQRSETAVISKVKFINDEFIEISFDSQLPAGLKSGDILENKTWNPEFTMRGSTIRNHRARNVVLKTPLKTVIEDNYFSSMMSSIFFRGETFFWFESGAVNDVLIQNNTFEYSAYSGSEHSVLNITPRLGSAFDQSITYDRNISFVNNTIRTFGNRIVNADRVDGLTIKNNKIIKTYGVPELYPGTPLIELTNCQNTVIQGNSYEGDCETAIKTDEQSKLTLFVKNNKDFN</sequence>
<feature type="chain" id="PRO_5046559695" evidence="7">
    <location>
        <begin position="21"/>
        <end position="601"/>
    </location>
</feature>
<evidence type="ECO:0000256" key="5">
    <source>
        <dbReference type="ARBA" id="ARBA00022801"/>
    </source>
</evidence>
<evidence type="ECO:0000313" key="11">
    <source>
        <dbReference type="EMBL" id="MFH6767186.1"/>
    </source>
</evidence>
<keyword evidence="5" id="KW-0378">Hydrolase</keyword>
<keyword evidence="4" id="KW-0677">Repeat</keyword>
<evidence type="ECO:0000259" key="10">
    <source>
        <dbReference type="Pfam" id="PF23764"/>
    </source>
</evidence>
<feature type="signal peptide" evidence="7">
    <location>
        <begin position="1"/>
        <end position="20"/>
    </location>
</feature>
<feature type="domain" description="GLAA-B beta-barrel" evidence="10">
    <location>
        <begin position="342"/>
        <end position="409"/>
    </location>
</feature>
<keyword evidence="3 7" id="KW-0732">Signal</keyword>
<dbReference type="Gene3D" id="2.160.20.10">
    <property type="entry name" value="Single-stranded right-handed beta-helix, Pectin lyase-like"/>
    <property type="match status" value="2"/>
</dbReference>
<evidence type="ECO:0000256" key="1">
    <source>
        <dbReference type="ARBA" id="ARBA00001255"/>
    </source>
</evidence>
<proteinExistence type="predicted"/>
<evidence type="ECO:0000256" key="3">
    <source>
        <dbReference type="ARBA" id="ARBA00022729"/>
    </source>
</evidence>
<comment type="catalytic activity">
    <reaction evidence="2">
        <text>Hydrolysis of terminal, non-reducing branched (1-&gt;3)-alpha-D-galactosidic residues, producing free D-galactose.</text>
        <dbReference type="EC" id="3.2.1.n1"/>
    </reaction>
</comment>
<comment type="catalytic activity">
    <reaction evidence="1">
        <text>Hydrolysis of terminal, non-reducing alpha-D-galactose residues in alpha-D-galactosides, including galactose oligosaccharides, galactomannans and galactolipids.</text>
        <dbReference type="EC" id="3.2.1.22"/>
    </reaction>
</comment>
<evidence type="ECO:0000313" key="12">
    <source>
        <dbReference type="Proteomes" id="UP001610104"/>
    </source>
</evidence>
<name>A0ABW7MK36_9FLAO</name>
<dbReference type="SUPFAM" id="SSF51126">
    <property type="entry name" value="Pectin lyase-like"/>
    <property type="match status" value="1"/>
</dbReference>
<dbReference type="Proteomes" id="UP001610104">
    <property type="component" value="Unassembled WGS sequence"/>
</dbReference>
<dbReference type="InterPro" id="IPR012334">
    <property type="entry name" value="Pectin_lyas_fold"/>
</dbReference>
<dbReference type="Pfam" id="PF13229">
    <property type="entry name" value="Beta_helix"/>
    <property type="match status" value="1"/>
</dbReference>
<keyword evidence="6" id="KW-0326">Glycosidase</keyword>